<proteinExistence type="predicted"/>
<accession>A0A5M3W2M6</accession>
<evidence type="ECO:0000313" key="1">
    <source>
        <dbReference type="EMBL" id="GES03004.1"/>
    </source>
</evidence>
<reference evidence="1 2" key="1">
    <citation type="submission" date="2019-10" db="EMBL/GenBank/DDBJ databases">
        <title>Whole genome shotgun sequence of Acrocarpospora corrugata NBRC 13972.</title>
        <authorList>
            <person name="Ichikawa N."/>
            <person name="Kimura A."/>
            <person name="Kitahashi Y."/>
            <person name="Komaki H."/>
            <person name="Oguchi A."/>
        </authorList>
    </citation>
    <scope>NUCLEOTIDE SEQUENCE [LARGE SCALE GENOMIC DNA]</scope>
    <source>
        <strain evidence="1 2">NBRC 13972</strain>
    </source>
</reference>
<name>A0A5M3W2M6_9ACTN</name>
<protein>
    <submittedName>
        <fullName evidence="1">Uncharacterized protein</fullName>
    </submittedName>
</protein>
<keyword evidence="2" id="KW-1185">Reference proteome</keyword>
<dbReference type="RefSeq" id="WP_155339191.1">
    <property type="nucleotide sequence ID" value="NZ_BLAD01000063.1"/>
</dbReference>
<dbReference type="EMBL" id="BLAD01000063">
    <property type="protein sequence ID" value="GES03004.1"/>
    <property type="molecule type" value="Genomic_DNA"/>
</dbReference>
<dbReference type="Proteomes" id="UP000334990">
    <property type="component" value="Unassembled WGS sequence"/>
</dbReference>
<sequence length="140" mass="16014">MSALVRYYDGQIQLPEAILRGNLEKMPNLAAMASAVDFLVTLMPVTARIAAQHHAVRLDGAPGLLALMTCDMVLHRRDEASRRWLIKETNKILNEDKDAEKVQLRRVWLTLFTVYARDTWPIEDILDKFVERVPGQPGRF</sequence>
<organism evidence="1 2">
    <name type="scientific">Acrocarpospora corrugata</name>
    <dbReference type="NCBI Taxonomy" id="35763"/>
    <lineage>
        <taxon>Bacteria</taxon>
        <taxon>Bacillati</taxon>
        <taxon>Actinomycetota</taxon>
        <taxon>Actinomycetes</taxon>
        <taxon>Streptosporangiales</taxon>
        <taxon>Streptosporangiaceae</taxon>
        <taxon>Acrocarpospora</taxon>
    </lineage>
</organism>
<gene>
    <name evidence="1" type="ORF">Acor_50700</name>
</gene>
<comment type="caution">
    <text evidence="1">The sequence shown here is derived from an EMBL/GenBank/DDBJ whole genome shotgun (WGS) entry which is preliminary data.</text>
</comment>
<dbReference type="AlphaFoldDB" id="A0A5M3W2M6"/>
<evidence type="ECO:0000313" key="2">
    <source>
        <dbReference type="Proteomes" id="UP000334990"/>
    </source>
</evidence>